<feature type="domain" description="Alcohol dehydrogenase iron-type/glycerol dehydrogenase GldA" evidence="4">
    <location>
        <begin position="10"/>
        <end position="174"/>
    </location>
</feature>
<dbReference type="Gene3D" id="1.20.1090.10">
    <property type="entry name" value="Dehydroquinate synthase-like - alpha domain"/>
    <property type="match status" value="1"/>
</dbReference>
<gene>
    <name evidence="6" type="ORF">H8S62_05355</name>
</gene>
<evidence type="ECO:0000256" key="2">
    <source>
        <dbReference type="ARBA" id="ARBA00023002"/>
    </source>
</evidence>
<dbReference type="InterPro" id="IPR001670">
    <property type="entry name" value="ADH_Fe/GldA"/>
</dbReference>
<organism evidence="6 7">
    <name type="scientific">Lawsonibacter faecis</name>
    <dbReference type="NCBI Taxonomy" id="2763052"/>
    <lineage>
        <taxon>Bacteria</taxon>
        <taxon>Bacillati</taxon>
        <taxon>Bacillota</taxon>
        <taxon>Clostridia</taxon>
        <taxon>Eubacteriales</taxon>
        <taxon>Oscillospiraceae</taxon>
        <taxon>Lawsonibacter</taxon>
    </lineage>
</organism>
<dbReference type="Proteomes" id="UP000607645">
    <property type="component" value="Unassembled WGS sequence"/>
</dbReference>
<dbReference type="PANTHER" id="PTHR11496:SF102">
    <property type="entry name" value="ALCOHOL DEHYDROGENASE 4"/>
    <property type="match status" value="1"/>
</dbReference>
<dbReference type="SUPFAM" id="SSF56796">
    <property type="entry name" value="Dehydroquinate synthase-like"/>
    <property type="match status" value="1"/>
</dbReference>
<comment type="caution">
    <text evidence="6">The sequence shown here is derived from an EMBL/GenBank/DDBJ whole genome shotgun (WGS) entry which is preliminary data.</text>
</comment>
<dbReference type="InterPro" id="IPR039697">
    <property type="entry name" value="Alcohol_dehydrogenase_Fe"/>
</dbReference>
<dbReference type="InterPro" id="IPR018211">
    <property type="entry name" value="ADH_Fe_CS"/>
</dbReference>
<comment type="similarity">
    <text evidence="1">Belongs to the iron-containing alcohol dehydrogenase family.</text>
</comment>
<dbReference type="FunFam" id="3.40.50.1970:FF:000003">
    <property type="entry name" value="Alcohol dehydrogenase, iron-containing"/>
    <property type="match status" value="1"/>
</dbReference>
<evidence type="ECO:0000259" key="5">
    <source>
        <dbReference type="Pfam" id="PF25137"/>
    </source>
</evidence>
<keyword evidence="7" id="KW-1185">Reference proteome</keyword>
<dbReference type="GO" id="GO:0004022">
    <property type="term" value="F:alcohol dehydrogenase (NAD+) activity"/>
    <property type="evidence" value="ECO:0007669"/>
    <property type="project" value="UniProtKB-ARBA"/>
</dbReference>
<protein>
    <submittedName>
        <fullName evidence="6">Iron-containing alcohol dehydrogenase</fullName>
    </submittedName>
</protein>
<dbReference type="Pfam" id="PF25137">
    <property type="entry name" value="ADH_Fe_C"/>
    <property type="match status" value="1"/>
</dbReference>
<dbReference type="AlphaFoldDB" id="A0A8J6MC39"/>
<proteinExistence type="inferred from homology"/>
<reference evidence="6" key="1">
    <citation type="submission" date="2020-08" db="EMBL/GenBank/DDBJ databases">
        <title>Genome public.</title>
        <authorList>
            <person name="Liu C."/>
            <person name="Sun Q."/>
        </authorList>
    </citation>
    <scope>NUCLEOTIDE SEQUENCE</scope>
    <source>
        <strain evidence="6">NSJ-52</strain>
    </source>
</reference>
<evidence type="ECO:0000256" key="1">
    <source>
        <dbReference type="ARBA" id="ARBA00007358"/>
    </source>
</evidence>
<evidence type="ECO:0000259" key="4">
    <source>
        <dbReference type="Pfam" id="PF00465"/>
    </source>
</evidence>
<evidence type="ECO:0000313" key="6">
    <source>
        <dbReference type="EMBL" id="MBC5736431.1"/>
    </source>
</evidence>
<evidence type="ECO:0000256" key="3">
    <source>
        <dbReference type="ARBA" id="ARBA00023027"/>
    </source>
</evidence>
<dbReference type="RefSeq" id="WP_173023554.1">
    <property type="nucleotide sequence ID" value="NZ_JACOPQ010000003.1"/>
</dbReference>
<feature type="domain" description="Fe-containing alcohol dehydrogenase-like C-terminal" evidence="5">
    <location>
        <begin position="185"/>
        <end position="380"/>
    </location>
</feature>
<dbReference type="Gene3D" id="3.40.50.1970">
    <property type="match status" value="1"/>
</dbReference>
<dbReference type="EMBL" id="JACOPQ010000003">
    <property type="protein sequence ID" value="MBC5736431.1"/>
    <property type="molecule type" value="Genomic_DNA"/>
</dbReference>
<name>A0A8J6MC39_9FIRM</name>
<dbReference type="CDD" id="cd14863">
    <property type="entry name" value="Fe-ADH-like"/>
    <property type="match status" value="1"/>
</dbReference>
<sequence>MDFRLVQNVKIVFGAGSLAQLGELVVSVGGKRPLVITDKGIVAAGIADKTNAALKNCGVEGVLFDGVEPDPSRRVVEAAWDLYTKEGCDLVIGLGGGSAMDTGKAVNILRFNEGPILRFAHGDEMKPAPGLIVVPTTSGTGSELSDGLVISGDDGEKHPILATLASSEYAVVDPELMTGMPPHITASTGFDTLAHGIEAYTSTAADLLSDQITKRVMEMVTRWLPVAVTDGSNIEARSNMAAACLMGGWMLRYGHTHAGHSVAHILGAHFHIPHGFACAYALPWVLEFNAPAIPDKTRRVAKQFGALITGNESPEELGAKARRALISFRDVDLHLKSAKDWTIDRSQFPQMAKEISEELFQVFNPRKMTEADALEILEKIFS</sequence>
<dbReference type="PROSITE" id="PS00913">
    <property type="entry name" value="ADH_IRON_1"/>
    <property type="match status" value="1"/>
</dbReference>
<accession>A0A8J6MC39</accession>
<dbReference type="Pfam" id="PF00465">
    <property type="entry name" value="Fe-ADH"/>
    <property type="match status" value="1"/>
</dbReference>
<dbReference type="InterPro" id="IPR056798">
    <property type="entry name" value="ADH_Fe_C"/>
</dbReference>
<dbReference type="PANTHER" id="PTHR11496">
    <property type="entry name" value="ALCOHOL DEHYDROGENASE"/>
    <property type="match status" value="1"/>
</dbReference>
<keyword evidence="2" id="KW-0560">Oxidoreductase</keyword>
<dbReference type="GO" id="GO:0046872">
    <property type="term" value="F:metal ion binding"/>
    <property type="evidence" value="ECO:0007669"/>
    <property type="project" value="InterPro"/>
</dbReference>
<keyword evidence="3" id="KW-0520">NAD</keyword>
<evidence type="ECO:0000313" key="7">
    <source>
        <dbReference type="Proteomes" id="UP000607645"/>
    </source>
</evidence>